<dbReference type="EMBL" id="CP003219">
    <property type="protein sequence ID" value="AEW95402.1"/>
    <property type="molecule type" value="Genomic_DNA"/>
</dbReference>
<keyword evidence="3" id="KW-1185">Reference proteome</keyword>
<gene>
    <name evidence="2" type="ordered locus">SCATT_30310</name>
</gene>
<evidence type="ECO:0000259" key="1">
    <source>
        <dbReference type="SMART" id="SM00866"/>
    </source>
</evidence>
<protein>
    <submittedName>
        <fullName evidence="2">GntR family regulatory protein</fullName>
    </submittedName>
</protein>
<dbReference type="KEGG" id="scy:SCATT_30310"/>
<sequence length="189" mass="20057">MHSENPGGRRPERGFRPVRRVGGRRVARANWGAGRSVSAGEVEGRDLVVDRVRVTEEAAAGRVAGALGVAVGEPLCVRRRRYVLDGEAVLLATSYLPAALVAGTAVTEDDPGPGGVYARLAELGEAPARFREIRSRMPSREEADGLGLGAGTPVVLVRRTAFTASGRAVEVNDMVLDSAAYVLEYEFDA</sequence>
<dbReference type="Gene3D" id="3.40.1410.10">
    <property type="entry name" value="Chorismate lyase-like"/>
    <property type="match status" value="1"/>
</dbReference>
<name>F8JR98_STREN</name>
<dbReference type="eggNOG" id="COG2188">
    <property type="taxonomic scope" value="Bacteria"/>
</dbReference>
<dbReference type="InterPro" id="IPR028978">
    <property type="entry name" value="Chorismate_lyase_/UTRA_dom_sf"/>
</dbReference>
<evidence type="ECO:0000313" key="3">
    <source>
        <dbReference type="Proteomes" id="UP000007842"/>
    </source>
</evidence>
<dbReference type="GO" id="GO:0045892">
    <property type="term" value="P:negative regulation of DNA-templated transcription"/>
    <property type="evidence" value="ECO:0007669"/>
    <property type="project" value="TreeGrafter"/>
</dbReference>
<proteinExistence type="predicted"/>
<dbReference type="AlphaFoldDB" id="F8JR98"/>
<dbReference type="GO" id="GO:0003677">
    <property type="term" value="F:DNA binding"/>
    <property type="evidence" value="ECO:0007669"/>
    <property type="project" value="InterPro"/>
</dbReference>
<feature type="domain" description="UbiC transcription regulator-associated" evidence="1">
    <location>
        <begin position="38"/>
        <end position="182"/>
    </location>
</feature>
<organism evidence="2 3">
    <name type="scientific">Streptantibioticus cattleyicolor (strain ATCC 35852 / DSM 46488 / JCM 4925 / NBRC 14057 / NRRL 8057)</name>
    <name type="common">Streptomyces cattleya</name>
    <dbReference type="NCBI Taxonomy" id="1003195"/>
    <lineage>
        <taxon>Bacteria</taxon>
        <taxon>Bacillati</taxon>
        <taxon>Actinomycetota</taxon>
        <taxon>Actinomycetes</taxon>
        <taxon>Kitasatosporales</taxon>
        <taxon>Streptomycetaceae</taxon>
        <taxon>Streptantibioticus</taxon>
    </lineage>
</organism>
<dbReference type="PANTHER" id="PTHR44846">
    <property type="entry name" value="MANNOSYL-D-GLYCERATE TRANSPORT/METABOLISM SYSTEM REPRESSOR MNGR-RELATED"/>
    <property type="match status" value="1"/>
</dbReference>
<dbReference type="InterPro" id="IPR050679">
    <property type="entry name" value="Bact_HTH_transcr_reg"/>
</dbReference>
<accession>F8JR98</accession>
<dbReference type="HOGENOM" id="CLU_063236_8_1_11"/>
<reference evidence="3" key="1">
    <citation type="submission" date="2011-12" db="EMBL/GenBank/DDBJ databases">
        <title>Complete genome sequence of Streptomyces cattleya strain DSM 46488.</title>
        <authorList>
            <person name="Ou H.-Y."/>
            <person name="Li P."/>
            <person name="Zhao C."/>
            <person name="O'Hagan D."/>
            <person name="Deng Z."/>
        </authorList>
    </citation>
    <scope>NUCLEOTIDE SEQUENCE [LARGE SCALE GENOMIC DNA]</scope>
    <source>
        <strain evidence="3">ATCC 35852 / DSM 46488 / JCM 4925 / NBRC 14057 / NRRL 8057</strain>
    </source>
</reference>
<dbReference type="Pfam" id="PF07702">
    <property type="entry name" value="UTRA"/>
    <property type="match status" value="1"/>
</dbReference>
<evidence type="ECO:0000313" key="2">
    <source>
        <dbReference type="EMBL" id="AEW95402.1"/>
    </source>
</evidence>
<dbReference type="PATRIC" id="fig|1003195.11.peg.4520"/>
<dbReference type="Proteomes" id="UP000007842">
    <property type="component" value="Chromosome"/>
</dbReference>
<dbReference type="InterPro" id="IPR011663">
    <property type="entry name" value="UTRA"/>
</dbReference>
<dbReference type="RefSeq" id="WP_014143776.1">
    <property type="nucleotide sequence ID" value="NC_016111.1"/>
</dbReference>
<accession>G8WUA5</accession>
<dbReference type="SMART" id="SM00866">
    <property type="entry name" value="UTRA"/>
    <property type="match status" value="1"/>
</dbReference>
<dbReference type="OrthoDB" id="3214900at2"/>
<dbReference type="SUPFAM" id="SSF64288">
    <property type="entry name" value="Chorismate lyase-like"/>
    <property type="match status" value="1"/>
</dbReference>
<dbReference type="STRING" id="1003195.SCATT_30310"/>
<dbReference type="PANTHER" id="PTHR44846:SF17">
    <property type="entry name" value="GNTR-FAMILY TRANSCRIPTIONAL REGULATOR"/>
    <property type="match status" value="1"/>
</dbReference>
<dbReference type="KEGG" id="sct:SCAT_3041"/>